<dbReference type="PROSITE" id="PS51257">
    <property type="entry name" value="PROKAR_LIPOPROTEIN"/>
    <property type="match status" value="1"/>
</dbReference>
<reference evidence="1" key="1">
    <citation type="journal article" date="2013" name="Environ. Microbiol.">
        <title>Microbiota from the distal guts of lean and obese adolescents exhibit partial functional redundancy besides clear differences in community structure.</title>
        <authorList>
            <person name="Ferrer M."/>
            <person name="Ruiz A."/>
            <person name="Lanza F."/>
            <person name="Haange S.B."/>
            <person name="Oberbach A."/>
            <person name="Till H."/>
            <person name="Bargiela R."/>
            <person name="Campoy C."/>
            <person name="Segura M.T."/>
            <person name="Richter M."/>
            <person name="von Bergen M."/>
            <person name="Seifert J."/>
            <person name="Suarez A."/>
        </authorList>
    </citation>
    <scope>NUCLEOTIDE SEQUENCE</scope>
</reference>
<evidence type="ECO:0000313" key="1">
    <source>
        <dbReference type="EMBL" id="EKC61023.1"/>
    </source>
</evidence>
<accession>K1STZ0</accession>
<organism evidence="1">
    <name type="scientific">human gut metagenome</name>
    <dbReference type="NCBI Taxonomy" id="408170"/>
    <lineage>
        <taxon>unclassified sequences</taxon>
        <taxon>metagenomes</taxon>
        <taxon>organismal metagenomes</taxon>
    </lineage>
</organism>
<protein>
    <submittedName>
        <fullName evidence="1">Outer membrane protein assembly complex, YaeT protein</fullName>
    </submittedName>
</protein>
<dbReference type="Gene3D" id="3.10.20.310">
    <property type="entry name" value="membrane protein fhac"/>
    <property type="match status" value="1"/>
</dbReference>
<gene>
    <name evidence="1" type="ORF">LEA_12562</name>
</gene>
<proteinExistence type="predicted"/>
<dbReference type="EMBL" id="AJWY01008504">
    <property type="protein sequence ID" value="EKC61023.1"/>
    <property type="molecule type" value="Genomic_DNA"/>
</dbReference>
<name>K1STZ0_9ZZZZ</name>
<comment type="caution">
    <text evidence="1">The sequence shown here is derived from an EMBL/GenBank/DDBJ whole genome shotgun (WGS) entry which is preliminary data.</text>
</comment>
<sequence length="119" mass="13036">MNYSGKLFLAAAALVLSCSNIFAQEPQDSTAVETPAFPEDAPMFKTDGTPKLYYIRNVNIHGVKYLNHEMLKSSAGLIAGDSIYLPSNFISNAISRLWSQRFFADVKIGADIEGDSLDL</sequence>
<dbReference type="AlphaFoldDB" id="K1STZ0"/>
<feature type="non-terminal residue" evidence="1">
    <location>
        <position position="119"/>
    </location>
</feature>